<evidence type="ECO:0000313" key="5">
    <source>
        <dbReference type="EMBL" id="KEZ43525.1"/>
    </source>
</evidence>
<dbReference type="Pfam" id="PF05199">
    <property type="entry name" value="GMC_oxred_C"/>
    <property type="match status" value="1"/>
</dbReference>
<dbReference type="PANTHER" id="PTHR11552:SF80">
    <property type="entry name" value="GMC OXIDOREDUCTASE"/>
    <property type="match status" value="1"/>
</dbReference>
<keyword evidence="3" id="KW-0732">Signal</keyword>
<dbReference type="PIRSF" id="PIRSF000137">
    <property type="entry name" value="Alcohol_oxidase"/>
    <property type="match status" value="1"/>
</dbReference>
<dbReference type="InterPro" id="IPR000172">
    <property type="entry name" value="GMC_OxRdtase_N"/>
</dbReference>
<dbReference type="SUPFAM" id="SSF51905">
    <property type="entry name" value="FAD/NAD(P)-binding domain"/>
    <property type="match status" value="1"/>
</dbReference>
<comment type="cofactor">
    <cofactor evidence="2">
        <name>FAD</name>
        <dbReference type="ChEBI" id="CHEBI:57692"/>
    </cofactor>
</comment>
<evidence type="ECO:0000256" key="2">
    <source>
        <dbReference type="PIRSR" id="PIRSR000137-2"/>
    </source>
</evidence>
<keyword evidence="2" id="KW-0285">Flavoprotein</keyword>
<dbReference type="RefSeq" id="XP_016643324.1">
    <property type="nucleotide sequence ID" value="XM_016786979.1"/>
</dbReference>
<organism evidence="5 6">
    <name type="scientific">Pseudallescheria apiosperma</name>
    <name type="common">Scedosporium apiospermum</name>
    <dbReference type="NCBI Taxonomy" id="563466"/>
    <lineage>
        <taxon>Eukaryota</taxon>
        <taxon>Fungi</taxon>
        <taxon>Dikarya</taxon>
        <taxon>Ascomycota</taxon>
        <taxon>Pezizomycotina</taxon>
        <taxon>Sordariomycetes</taxon>
        <taxon>Hypocreomycetidae</taxon>
        <taxon>Microascales</taxon>
        <taxon>Microascaceae</taxon>
        <taxon>Scedosporium</taxon>
    </lineage>
</organism>
<dbReference type="InterPro" id="IPR012132">
    <property type="entry name" value="GMC_OxRdtase"/>
</dbReference>
<dbReference type="VEuPathDB" id="FungiDB:SAPIO_CDS4428"/>
<dbReference type="PROSITE" id="PS00624">
    <property type="entry name" value="GMC_OXRED_2"/>
    <property type="match status" value="1"/>
</dbReference>
<dbReference type="OrthoDB" id="269227at2759"/>
<sequence length="623" mass="67808">MKSLLLASILAAVSFAADEPEYETYDYIVVGSGPGGGPLAANLARAGYSTLLVEAGDDHGDQSVYRELSNFNVAGNDERTRWDFFVKHSDDAERELKYERLTWRTADGGFYVGLDPPEGAEQLGIYYPRAATLGGCAMHNAGVCSLPSADEWNWIANITGDDTWVAENMRKYLVQTEKNLYMPAGSEGHGFNGWMSISTSDSSWATEGDWPANKILTKLAELTDQDPEKVGELVNKDILAGGEDHLSSFYNMAQHGDSRGRRSSPNDYIKATLADEVKYPLKLALNTLVTKVLFDEEAETPTAIGVEALQGQSVYRADPRHDPEGNKTLTRFYAKREVIVSGGAFNSPQILKLSGIGPKDELEKFEIPVVVDLPGVGENLGDNYEGSVLAIGKGPTGGSRITVLFRTPSAPTENRNIFAWCGAFAFEGFWPGFPEDYGADEYTCAMVHMNPKSQAGSVRLASSDPQDSPDINFRFFEHEGDKDLKELVEAANLLRESWQVAGDTVLPYDELHPCPGTGAGNCTVEEQAESFKLQAYSHHATSTCAIGADDDENAVLDSKFRVRGVKNLRVVDASSFPRVPGAFPVLPTAMLSAKATEEILADAKAAVEKEKEAEKPAPKKCKK</sequence>
<feature type="domain" description="Glucose-methanol-choline oxidoreductase N-terminal" evidence="4">
    <location>
        <begin position="343"/>
        <end position="357"/>
    </location>
</feature>
<dbReference type="Pfam" id="PF00732">
    <property type="entry name" value="GMC_oxred_N"/>
    <property type="match status" value="1"/>
</dbReference>
<dbReference type="PANTHER" id="PTHR11552">
    <property type="entry name" value="GLUCOSE-METHANOL-CHOLINE GMC OXIDOREDUCTASE"/>
    <property type="match status" value="1"/>
</dbReference>
<feature type="signal peptide" evidence="3">
    <location>
        <begin position="1"/>
        <end position="16"/>
    </location>
</feature>
<dbReference type="Gene3D" id="3.30.560.10">
    <property type="entry name" value="Glucose Oxidase, domain 3"/>
    <property type="match status" value="1"/>
</dbReference>
<accession>A0A084G863</accession>
<reference evidence="5 6" key="1">
    <citation type="journal article" date="2014" name="Genome Announc.">
        <title>Draft genome sequence of the pathogenic fungus Scedosporium apiospermum.</title>
        <authorList>
            <person name="Vandeputte P."/>
            <person name="Ghamrawi S."/>
            <person name="Rechenmann M."/>
            <person name="Iltis A."/>
            <person name="Giraud S."/>
            <person name="Fleury M."/>
            <person name="Thornton C."/>
            <person name="Delhaes L."/>
            <person name="Meyer W."/>
            <person name="Papon N."/>
            <person name="Bouchara J.P."/>
        </authorList>
    </citation>
    <scope>NUCLEOTIDE SEQUENCE [LARGE SCALE GENOMIC DNA]</scope>
    <source>
        <strain evidence="5 6">IHEM 14462</strain>
    </source>
</reference>
<name>A0A084G863_PSEDA</name>
<dbReference type="InterPro" id="IPR007867">
    <property type="entry name" value="GMC_OxRtase_C"/>
</dbReference>
<keyword evidence="6" id="KW-1185">Reference proteome</keyword>
<dbReference type="InterPro" id="IPR036188">
    <property type="entry name" value="FAD/NAD-bd_sf"/>
</dbReference>
<dbReference type="SUPFAM" id="SSF54373">
    <property type="entry name" value="FAD-linked reductases, C-terminal domain"/>
    <property type="match status" value="1"/>
</dbReference>
<comment type="caution">
    <text evidence="5">The sequence shown here is derived from an EMBL/GenBank/DDBJ whole genome shotgun (WGS) entry which is preliminary data.</text>
</comment>
<dbReference type="GO" id="GO:0016614">
    <property type="term" value="F:oxidoreductase activity, acting on CH-OH group of donors"/>
    <property type="evidence" value="ECO:0007669"/>
    <property type="project" value="InterPro"/>
</dbReference>
<protein>
    <recommendedName>
        <fullName evidence="4">Glucose-methanol-choline oxidoreductase N-terminal domain-containing protein</fullName>
    </recommendedName>
</protein>
<dbReference type="Gene3D" id="3.50.50.60">
    <property type="entry name" value="FAD/NAD(P)-binding domain"/>
    <property type="match status" value="2"/>
</dbReference>
<gene>
    <name evidence="5" type="ORF">SAPIO_CDS4428</name>
</gene>
<dbReference type="HOGENOM" id="CLU_002865_4_1_1"/>
<feature type="binding site" evidence="2">
    <location>
        <begin position="140"/>
        <end position="143"/>
    </location>
    <ligand>
        <name>FAD</name>
        <dbReference type="ChEBI" id="CHEBI:57692"/>
    </ligand>
</feature>
<dbReference type="KEGG" id="sapo:SAPIO_CDS4428"/>
<keyword evidence="2" id="KW-0274">FAD</keyword>
<feature type="binding site" evidence="2">
    <location>
        <position position="289"/>
    </location>
    <ligand>
        <name>FAD</name>
        <dbReference type="ChEBI" id="CHEBI:57692"/>
    </ligand>
</feature>
<dbReference type="EMBL" id="JOWA01000092">
    <property type="protein sequence ID" value="KEZ43525.1"/>
    <property type="molecule type" value="Genomic_DNA"/>
</dbReference>
<feature type="chain" id="PRO_5001775348" description="Glucose-methanol-choline oxidoreductase N-terminal domain-containing protein" evidence="3">
    <location>
        <begin position="17"/>
        <end position="623"/>
    </location>
</feature>
<dbReference type="Proteomes" id="UP000028545">
    <property type="component" value="Unassembled WGS sequence"/>
</dbReference>
<evidence type="ECO:0000259" key="4">
    <source>
        <dbReference type="PROSITE" id="PS00624"/>
    </source>
</evidence>
<evidence type="ECO:0000256" key="1">
    <source>
        <dbReference type="ARBA" id="ARBA00010790"/>
    </source>
</evidence>
<dbReference type="AlphaFoldDB" id="A0A084G863"/>
<dbReference type="OMA" id="FSFEGFW"/>
<proteinExistence type="inferred from homology"/>
<comment type="similarity">
    <text evidence="1">Belongs to the GMC oxidoreductase family.</text>
</comment>
<dbReference type="GeneID" id="27723500"/>
<evidence type="ECO:0000256" key="3">
    <source>
        <dbReference type="SAM" id="SignalP"/>
    </source>
</evidence>
<evidence type="ECO:0000313" key="6">
    <source>
        <dbReference type="Proteomes" id="UP000028545"/>
    </source>
</evidence>
<dbReference type="GO" id="GO:0050660">
    <property type="term" value="F:flavin adenine dinucleotide binding"/>
    <property type="evidence" value="ECO:0007669"/>
    <property type="project" value="InterPro"/>
</dbReference>